<dbReference type="SUPFAM" id="SSF55920">
    <property type="entry name" value="Creatinase/aminopeptidase"/>
    <property type="match status" value="1"/>
</dbReference>
<dbReference type="RefSeq" id="WP_317934046.1">
    <property type="nucleotide sequence ID" value="NZ_JAUBDH010000001.1"/>
</dbReference>
<dbReference type="InterPro" id="IPR036005">
    <property type="entry name" value="Creatinase/aminopeptidase-like"/>
</dbReference>
<dbReference type="InterPro" id="IPR001714">
    <property type="entry name" value="Pept_M24_MAP"/>
</dbReference>
<dbReference type="Pfam" id="PF00557">
    <property type="entry name" value="Peptidase_M24"/>
    <property type="match status" value="1"/>
</dbReference>
<keyword evidence="3" id="KW-0464">Manganese</keyword>
<dbReference type="InterPro" id="IPR050659">
    <property type="entry name" value="Peptidase_M24B"/>
</dbReference>
<dbReference type="Proteomes" id="UP001280629">
    <property type="component" value="Unassembled WGS sequence"/>
</dbReference>
<comment type="caution">
    <text evidence="6">The sequence shown here is derived from an EMBL/GenBank/DDBJ whole genome shotgun (WGS) entry which is preliminary data.</text>
</comment>
<dbReference type="Pfam" id="PF01321">
    <property type="entry name" value="Creatinase_N"/>
    <property type="match status" value="1"/>
</dbReference>
<organism evidence="6 7">
    <name type="scientific">Sporosarcina aquimarina</name>
    <dbReference type="NCBI Taxonomy" id="114975"/>
    <lineage>
        <taxon>Bacteria</taxon>
        <taxon>Bacillati</taxon>
        <taxon>Bacillota</taxon>
        <taxon>Bacilli</taxon>
        <taxon>Bacillales</taxon>
        <taxon>Caryophanaceae</taxon>
        <taxon>Sporosarcina</taxon>
    </lineage>
</organism>
<comment type="similarity">
    <text evidence="2">Belongs to the peptidase M24B family.</text>
</comment>
<dbReference type="PANTHER" id="PTHR46112">
    <property type="entry name" value="AMINOPEPTIDASE"/>
    <property type="match status" value="1"/>
</dbReference>
<feature type="domain" description="Creatinase N-terminal" evidence="5">
    <location>
        <begin position="8"/>
        <end position="138"/>
    </location>
</feature>
<dbReference type="EMBL" id="JAUBDH010000001">
    <property type="protein sequence ID" value="MDW0108790.1"/>
    <property type="molecule type" value="Genomic_DNA"/>
</dbReference>
<keyword evidence="7" id="KW-1185">Reference proteome</keyword>
<evidence type="ECO:0000256" key="3">
    <source>
        <dbReference type="ARBA" id="ARBA00023211"/>
    </source>
</evidence>
<protein>
    <submittedName>
        <fullName evidence="6">Xaa-Pro peptidase family protein</fullName>
    </submittedName>
</protein>
<evidence type="ECO:0000256" key="2">
    <source>
        <dbReference type="ARBA" id="ARBA00008766"/>
    </source>
</evidence>
<accession>A0ABU4FXD6</accession>
<dbReference type="InterPro" id="IPR000994">
    <property type="entry name" value="Pept_M24"/>
</dbReference>
<dbReference type="Gene3D" id="3.90.230.10">
    <property type="entry name" value="Creatinase/methionine aminopeptidase superfamily"/>
    <property type="match status" value="1"/>
</dbReference>
<evidence type="ECO:0000313" key="7">
    <source>
        <dbReference type="Proteomes" id="UP001280629"/>
    </source>
</evidence>
<proteinExistence type="inferred from homology"/>
<evidence type="ECO:0000259" key="5">
    <source>
        <dbReference type="Pfam" id="PF01321"/>
    </source>
</evidence>
<dbReference type="PANTHER" id="PTHR46112:SF10">
    <property type="entry name" value="DIPEPTIDASE YKVY-RELATED"/>
    <property type="match status" value="1"/>
</dbReference>
<evidence type="ECO:0000259" key="4">
    <source>
        <dbReference type="Pfam" id="PF00557"/>
    </source>
</evidence>
<comment type="cofactor">
    <cofactor evidence="1">
        <name>Mn(2+)</name>
        <dbReference type="ChEBI" id="CHEBI:29035"/>
    </cofactor>
</comment>
<gene>
    <name evidence="6" type="ORF">QT716_01870</name>
</gene>
<evidence type="ECO:0000313" key="6">
    <source>
        <dbReference type="EMBL" id="MDW0108790.1"/>
    </source>
</evidence>
<dbReference type="InterPro" id="IPR029149">
    <property type="entry name" value="Creatin/AminoP/Spt16_N"/>
</dbReference>
<reference evidence="6 7" key="1">
    <citation type="submission" date="2023-06" db="EMBL/GenBank/DDBJ databases">
        <title>Sporosarcina sp. nov., isolated from Korean traditional fermented seafood 'Jeotgal'.</title>
        <authorList>
            <person name="Yang A.-I."/>
            <person name="Shin N.-R."/>
        </authorList>
    </citation>
    <scope>NUCLEOTIDE SEQUENCE [LARGE SCALE GENOMIC DNA]</scope>
    <source>
        <strain evidence="6 7">KCTC3840</strain>
    </source>
</reference>
<sequence>MTDMYEKRRHALTTHLKGKSLTAVLVTDPANVFYFTGFNSDPHERFLGLYIEASEGKTILFTPALDKDAAAESSDIETIVSISDEQLPFDVIRSTVGDLTGKVGIEAKAFSYFRYNEFRTAFPNAEVADVQAFINTLRKRKTREEITAMKKPIEIIERVLEEGIKLVKVGMTESELTAELEYLMRKFGADGPSFSSIVLSGEKAALPHGEPGERKLQVGDYLLIDFGVAKDGYMSDTTRTFIIGEATDRQRLIYDTVLASNQAGIHAVKAGNPLKTFDIAARSVIQEAGFGEYFNNRVGHGLGIEVHEEPSIHMNNEEIAEPGLVFTIEPGIYIPGEGGVRIEDTVYINEDGEVEVLSTFPRELRVIG</sequence>
<feature type="domain" description="Peptidase M24" evidence="4">
    <location>
        <begin position="148"/>
        <end position="350"/>
    </location>
</feature>
<dbReference type="PRINTS" id="PR00599">
    <property type="entry name" value="MAPEPTIDASE"/>
</dbReference>
<dbReference type="InterPro" id="IPR000587">
    <property type="entry name" value="Creatinase_N"/>
</dbReference>
<evidence type="ECO:0000256" key="1">
    <source>
        <dbReference type="ARBA" id="ARBA00001936"/>
    </source>
</evidence>
<name>A0ABU4FXD6_9BACL</name>
<dbReference type="SUPFAM" id="SSF53092">
    <property type="entry name" value="Creatinase/prolidase N-terminal domain"/>
    <property type="match status" value="1"/>
</dbReference>
<dbReference type="CDD" id="cd01092">
    <property type="entry name" value="APP-like"/>
    <property type="match status" value="1"/>
</dbReference>
<dbReference type="Gene3D" id="3.40.350.10">
    <property type="entry name" value="Creatinase/prolidase N-terminal domain"/>
    <property type="match status" value="1"/>
</dbReference>